<comment type="pathway">
    <text evidence="1">Cofactor biosynthesis; tetrahydrofolate biosynthesis; 2-amino-4-hydroxy-6-hydroxymethyl-7,8-dihydropteridine diphosphate from 7,8-dihydroneopterin triphosphate: step 4/4.</text>
</comment>
<dbReference type="CDD" id="cd00483">
    <property type="entry name" value="HPPK"/>
    <property type="match status" value="1"/>
</dbReference>
<keyword evidence="7" id="KW-0289">Folate biosynthesis</keyword>
<accession>A0A6J6EFG3</accession>
<evidence type="ECO:0000256" key="3">
    <source>
        <dbReference type="ARBA" id="ARBA00022679"/>
    </source>
</evidence>
<dbReference type="SUPFAM" id="SSF55083">
    <property type="entry name" value="6-hydroxymethyl-7,8-dihydropterin pyrophosphokinase, HPPK"/>
    <property type="match status" value="1"/>
</dbReference>
<evidence type="ECO:0000256" key="2">
    <source>
        <dbReference type="ARBA" id="ARBA00013253"/>
    </source>
</evidence>
<evidence type="ECO:0000256" key="5">
    <source>
        <dbReference type="ARBA" id="ARBA00022777"/>
    </source>
</evidence>
<dbReference type="NCBIfam" id="TIGR01498">
    <property type="entry name" value="folK"/>
    <property type="match status" value="1"/>
</dbReference>
<protein>
    <recommendedName>
        <fullName evidence="2">2-amino-4-hydroxy-6-hydroxymethyldihydropteridine diphosphokinase</fullName>
        <ecNumber evidence="2">2.7.6.3</ecNumber>
    </recommendedName>
</protein>
<sequence>MIAIISIGSNLGDRHDYLQFAVDQIAATSKTLITKVSSVYETAPQIVLDQPNFLNAIIEVESELTPLALLAELKKIEIAAKRERGIPNGPRTLDTDIIYCSESLVSTEELQLPHPRADQRQFVLLPWLEIDPNAVLGDKGSVADLSAKLGDQGVIKAPGLRLV</sequence>
<keyword evidence="4" id="KW-0547">Nucleotide-binding</keyword>
<keyword evidence="5" id="KW-0418">Kinase</keyword>
<feature type="domain" description="7,8-dihydro-6-hydroxymethylpterin-pyrophosphokinase" evidence="8">
    <location>
        <begin position="4"/>
        <end position="132"/>
    </location>
</feature>
<dbReference type="Gene3D" id="3.30.70.560">
    <property type="entry name" value="7,8-Dihydro-6-hydroxymethylpterin-pyrophosphokinase HPPK"/>
    <property type="match status" value="1"/>
</dbReference>
<gene>
    <name evidence="9" type="ORF">UFOPK1726_00403</name>
</gene>
<evidence type="ECO:0000256" key="6">
    <source>
        <dbReference type="ARBA" id="ARBA00022840"/>
    </source>
</evidence>
<dbReference type="GO" id="GO:0016301">
    <property type="term" value="F:kinase activity"/>
    <property type="evidence" value="ECO:0007669"/>
    <property type="project" value="UniProtKB-KW"/>
</dbReference>
<dbReference type="EC" id="2.7.6.3" evidence="2"/>
<dbReference type="GO" id="GO:0003848">
    <property type="term" value="F:2-amino-4-hydroxy-6-hydroxymethyldihydropteridine diphosphokinase activity"/>
    <property type="evidence" value="ECO:0007669"/>
    <property type="project" value="UniProtKB-EC"/>
</dbReference>
<evidence type="ECO:0000313" key="9">
    <source>
        <dbReference type="EMBL" id="CAB4573073.1"/>
    </source>
</evidence>
<dbReference type="AlphaFoldDB" id="A0A6J6EFG3"/>
<keyword evidence="3" id="KW-0808">Transferase</keyword>
<dbReference type="GO" id="GO:0046656">
    <property type="term" value="P:folic acid biosynthetic process"/>
    <property type="evidence" value="ECO:0007669"/>
    <property type="project" value="UniProtKB-KW"/>
</dbReference>
<dbReference type="InterPro" id="IPR000550">
    <property type="entry name" value="Hppk"/>
</dbReference>
<evidence type="ECO:0000256" key="1">
    <source>
        <dbReference type="ARBA" id="ARBA00005051"/>
    </source>
</evidence>
<proteinExistence type="predicted"/>
<dbReference type="Pfam" id="PF01288">
    <property type="entry name" value="HPPK"/>
    <property type="match status" value="1"/>
</dbReference>
<dbReference type="GO" id="GO:0046654">
    <property type="term" value="P:tetrahydrofolate biosynthetic process"/>
    <property type="evidence" value="ECO:0007669"/>
    <property type="project" value="UniProtKB-UniPathway"/>
</dbReference>
<dbReference type="GO" id="GO:0005524">
    <property type="term" value="F:ATP binding"/>
    <property type="evidence" value="ECO:0007669"/>
    <property type="project" value="UniProtKB-KW"/>
</dbReference>
<dbReference type="PANTHER" id="PTHR43071:SF1">
    <property type="entry name" value="2-AMINO-4-HYDROXY-6-HYDROXYMETHYLDIHYDROPTERIDINE PYROPHOSPHOKINASE"/>
    <property type="match status" value="1"/>
</dbReference>
<dbReference type="UniPathway" id="UPA00077">
    <property type="reaction ID" value="UER00155"/>
</dbReference>
<evidence type="ECO:0000259" key="8">
    <source>
        <dbReference type="Pfam" id="PF01288"/>
    </source>
</evidence>
<organism evidence="9">
    <name type="scientific">freshwater metagenome</name>
    <dbReference type="NCBI Taxonomy" id="449393"/>
    <lineage>
        <taxon>unclassified sequences</taxon>
        <taxon>metagenomes</taxon>
        <taxon>ecological metagenomes</taxon>
    </lineage>
</organism>
<dbReference type="InterPro" id="IPR035907">
    <property type="entry name" value="Hppk_sf"/>
</dbReference>
<keyword evidence="6" id="KW-0067">ATP-binding</keyword>
<evidence type="ECO:0000256" key="4">
    <source>
        <dbReference type="ARBA" id="ARBA00022741"/>
    </source>
</evidence>
<name>A0A6J6EFG3_9ZZZZ</name>
<dbReference type="PANTHER" id="PTHR43071">
    <property type="entry name" value="2-AMINO-4-HYDROXY-6-HYDROXYMETHYLDIHYDROPTERIDINE PYROPHOSPHOKINASE"/>
    <property type="match status" value="1"/>
</dbReference>
<dbReference type="EMBL" id="CAEZTT010000031">
    <property type="protein sequence ID" value="CAB4573073.1"/>
    <property type="molecule type" value="Genomic_DNA"/>
</dbReference>
<reference evidence="9" key="1">
    <citation type="submission" date="2020-05" db="EMBL/GenBank/DDBJ databases">
        <authorList>
            <person name="Chiriac C."/>
            <person name="Salcher M."/>
            <person name="Ghai R."/>
            <person name="Kavagutti S V."/>
        </authorList>
    </citation>
    <scope>NUCLEOTIDE SEQUENCE</scope>
</reference>
<evidence type="ECO:0000256" key="7">
    <source>
        <dbReference type="ARBA" id="ARBA00022909"/>
    </source>
</evidence>